<name>A0A1W1ZDD9_9SPHI</name>
<dbReference type="InterPro" id="IPR050090">
    <property type="entry name" value="Tyrosine_recombinase_XerCD"/>
</dbReference>
<reference evidence="10" key="1">
    <citation type="submission" date="2017-04" db="EMBL/GenBank/DDBJ databases">
        <authorList>
            <person name="Varghese N."/>
            <person name="Submissions S."/>
        </authorList>
    </citation>
    <scope>NUCLEOTIDE SEQUENCE [LARGE SCALE GENOMIC DNA]</scope>
    <source>
        <strain evidence="10">DSM 12126</strain>
    </source>
</reference>
<dbReference type="PROSITE" id="PS51898">
    <property type="entry name" value="TYR_RECOMBINASE"/>
    <property type="match status" value="1"/>
</dbReference>
<protein>
    <submittedName>
        <fullName evidence="9">Site-specific recombinase XerD</fullName>
    </submittedName>
</protein>
<feature type="domain" description="Tyr recombinase" evidence="7">
    <location>
        <begin position="219"/>
        <end position="398"/>
    </location>
</feature>
<evidence type="ECO:0000259" key="7">
    <source>
        <dbReference type="PROSITE" id="PS51898"/>
    </source>
</evidence>
<comment type="similarity">
    <text evidence="1">Belongs to the 'phage' integrase family.</text>
</comment>
<organism evidence="9 10">
    <name type="scientific">Pedobacter africanus</name>
    <dbReference type="NCBI Taxonomy" id="151894"/>
    <lineage>
        <taxon>Bacteria</taxon>
        <taxon>Pseudomonadati</taxon>
        <taxon>Bacteroidota</taxon>
        <taxon>Sphingobacteriia</taxon>
        <taxon>Sphingobacteriales</taxon>
        <taxon>Sphingobacteriaceae</taxon>
        <taxon>Pedobacter</taxon>
    </lineage>
</organism>
<dbReference type="InterPro" id="IPR010998">
    <property type="entry name" value="Integrase_recombinase_N"/>
</dbReference>
<sequence>MTQNYKGPLIVRSKNGDWFVKYWFEYPGRPGEFKEFRVRDGVNYIHDHSQKEAAIQQLAEDIEMALISGKHNPFEDEGTALKSLEKAEAKIRKQNDSAARFTMQKAMENFLLYCKAKNLSNNTVRTYKVFINNFTDWLRDTEKLNTLACEYLEADYYDFINSYYDAEDWSARTYNNHLSFLTTFFNRVKILERKIDRALQYEINLDELEYKKDRAEKNKAYTDLVAERVKQELARPEYSKIEQFVKFIYLSCMRPKEIRELRIENIDLKNRQIKVIGPSGKTGERFVPISDELLALLEELNFSKLPLNFYLFGRFGEPGEIMFGRTWFSDLYKQIKIKLGLDIHLYTMYGWKHTRVISLVSAGFKDEEVMKLTGHKDYQAFMAYKRDLVVDHTVMTGKTISW</sequence>
<dbReference type="STRING" id="151894.SAMN04488524_0618"/>
<evidence type="ECO:0000256" key="1">
    <source>
        <dbReference type="ARBA" id="ARBA00008857"/>
    </source>
</evidence>
<evidence type="ECO:0000313" key="10">
    <source>
        <dbReference type="Proteomes" id="UP000192756"/>
    </source>
</evidence>
<dbReference type="InterPro" id="IPR011010">
    <property type="entry name" value="DNA_brk_join_enz"/>
</dbReference>
<dbReference type="EMBL" id="FWXT01000001">
    <property type="protein sequence ID" value="SMC46376.1"/>
    <property type="molecule type" value="Genomic_DNA"/>
</dbReference>
<dbReference type="OrthoDB" id="9806835at2"/>
<proteinExistence type="inferred from homology"/>
<evidence type="ECO:0000256" key="2">
    <source>
        <dbReference type="ARBA" id="ARBA00022908"/>
    </source>
</evidence>
<dbReference type="PANTHER" id="PTHR30349">
    <property type="entry name" value="PHAGE INTEGRASE-RELATED"/>
    <property type="match status" value="1"/>
</dbReference>
<dbReference type="InterPro" id="IPR004107">
    <property type="entry name" value="Integrase_SAM-like_N"/>
</dbReference>
<evidence type="ECO:0000256" key="5">
    <source>
        <dbReference type="PROSITE-ProRule" id="PRU01248"/>
    </source>
</evidence>
<dbReference type="Gene3D" id="1.10.443.10">
    <property type="entry name" value="Intergrase catalytic core"/>
    <property type="match status" value="1"/>
</dbReference>
<dbReference type="InterPro" id="IPR002104">
    <property type="entry name" value="Integrase_catalytic"/>
</dbReference>
<dbReference type="Proteomes" id="UP000192756">
    <property type="component" value="Unassembled WGS sequence"/>
</dbReference>
<dbReference type="AlphaFoldDB" id="A0A1W1ZDD9"/>
<keyword evidence="4" id="KW-0233">DNA recombination</keyword>
<evidence type="ECO:0000256" key="4">
    <source>
        <dbReference type="ARBA" id="ARBA00023172"/>
    </source>
</evidence>
<dbReference type="InterPro" id="IPR044068">
    <property type="entry name" value="CB"/>
</dbReference>
<dbReference type="Pfam" id="PF00589">
    <property type="entry name" value="Phage_integrase"/>
    <property type="match status" value="1"/>
</dbReference>
<dbReference type="Gene3D" id="1.10.150.130">
    <property type="match status" value="1"/>
</dbReference>
<keyword evidence="3 5" id="KW-0238">DNA-binding</keyword>
<dbReference type="PROSITE" id="PS51900">
    <property type="entry name" value="CB"/>
    <property type="match status" value="1"/>
</dbReference>
<keyword evidence="2" id="KW-0229">DNA integration</keyword>
<dbReference type="GO" id="GO:0015074">
    <property type="term" value="P:DNA integration"/>
    <property type="evidence" value="ECO:0007669"/>
    <property type="project" value="UniProtKB-KW"/>
</dbReference>
<dbReference type="PANTHER" id="PTHR30349:SF64">
    <property type="entry name" value="PROPHAGE INTEGRASE INTD-RELATED"/>
    <property type="match status" value="1"/>
</dbReference>
<evidence type="ECO:0000256" key="3">
    <source>
        <dbReference type="ARBA" id="ARBA00023125"/>
    </source>
</evidence>
<evidence type="ECO:0000313" key="9">
    <source>
        <dbReference type="EMBL" id="SMC46376.1"/>
    </source>
</evidence>
<dbReference type="Pfam" id="PF02899">
    <property type="entry name" value="Phage_int_SAM_1"/>
    <property type="match status" value="1"/>
</dbReference>
<dbReference type="InterPro" id="IPR013762">
    <property type="entry name" value="Integrase-like_cat_sf"/>
</dbReference>
<evidence type="ECO:0000259" key="8">
    <source>
        <dbReference type="PROSITE" id="PS51900"/>
    </source>
</evidence>
<dbReference type="RefSeq" id="WP_084236943.1">
    <property type="nucleotide sequence ID" value="NZ_FWXT01000001.1"/>
</dbReference>
<gene>
    <name evidence="9" type="ORF">SAMN04488524_0618</name>
</gene>
<keyword evidence="6" id="KW-0175">Coiled coil</keyword>
<feature type="coiled-coil region" evidence="6">
    <location>
        <begin position="191"/>
        <end position="218"/>
    </location>
</feature>
<accession>A0A1W1ZDD9</accession>
<feature type="domain" description="Core-binding (CB)" evidence="8">
    <location>
        <begin position="101"/>
        <end position="189"/>
    </location>
</feature>
<evidence type="ECO:0000256" key="6">
    <source>
        <dbReference type="SAM" id="Coils"/>
    </source>
</evidence>
<dbReference type="GO" id="GO:0003677">
    <property type="term" value="F:DNA binding"/>
    <property type="evidence" value="ECO:0007669"/>
    <property type="project" value="UniProtKB-UniRule"/>
</dbReference>
<dbReference type="SUPFAM" id="SSF56349">
    <property type="entry name" value="DNA breaking-rejoining enzymes"/>
    <property type="match status" value="1"/>
</dbReference>
<keyword evidence="10" id="KW-1185">Reference proteome</keyword>
<dbReference type="GO" id="GO:0006310">
    <property type="term" value="P:DNA recombination"/>
    <property type="evidence" value="ECO:0007669"/>
    <property type="project" value="UniProtKB-KW"/>
</dbReference>